<dbReference type="RefSeq" id="WP_283717159.1">
    <property type="nucleotide sequence ID" value="NZ_JASJND010000008.1"/>
</dbReference>
<dbReference type="EMBL" id="JASJND010000008">
    <property type="protein sequence ID" value="MDJ1115469.1"/>
    <property type="molecule type" value="Genomic_DNA"/>
</dbReference>
<name>A0ABT6ZH36_9MICO</name>
<keyword evidence="5" id="KW-1185">Reference proteome</keyword>
<dbReference type="PROSITE" id="PS00061">
    <property type="entry name" value="ADH_SHORT"/>
    <property type="match status" value="1"/>
</dbReference>
<evidence type="ECO:0000256" key="2">
    <source>
        <dbReference type="ARBA" id="ARBA00023002"/>
    </source>
</evidence>
<keyword evidence="2" id="KW-0560">Oxidoreductase</keyword>
<sequence>MPHTIVLTGAGSGIGQLLAQRLHERGDRLVLVARDAPRAEDFTAAFPGSTAIVADLAHPETLADAVAAADLPVQVDALVHAAGIVDLGHVADLPVTSWNEQLAVNLVAPAELTRILLPRVRAARGQVLFVNSGAGLTAHPEWAAYAASKHGLKALADALRGEEAPHGVRVTTIYPGRTATPMQAKVHEQEGAAYDASAWIDPASVVTATLTALDLPRDAVISDLTVRPGPR</sequence>
<dbReference type="NCBIfam" id="NF006073">
    <property type="entry name" value="PRK08219.1"/>
    <property type="match status" value="1"/>
</dbReference>
<comment type="caution">
    <text evidence="4">The sequence shown here is derived from an EMBL/GenBank/DDBJ whole genome shotgun (WGS) entry which is preliminary data.</text>
</comment>
<dbReference type="InterPro" id="IPR036291">
    <property type="entry name" value="NAD(P)-bd_dom_sf"/>
</dbReference>
<dbReference type="PRINTS" id="PR00081">
    <property type="entry name" value="GDHRDH"/>
</dbReference>
<evidence type="ECO:0000256" key="1">
    <source>
        <dbReference type="ARBA" id="ARBA00006484"/>
    </source>
</evidence>
<protein>
    <submittedName>
        <fullName evidence="4">SDR family oxidoreductase</fullName>
    </submittedName>
</protein>
<dbReference type="SUPFAM" id="SSF51735">
    <property type="entry name" value="NAD(P)-binding Rossmann-fold domains"/>
    <property type="match status" value="1"/>
</dbReference>
<dbReference type="InterPro" id="IPR020904">
    <property type="entry name" value="Sc_DH/Rdtase_CS"/>
</dbReference>
<dbReference type="SMART" id="SM00822">
    <property type="entry name" value="PKS_KR"/>
    <property type="match status" value="1"/>
</dbReference>
<dbReference type="PANTHER" id="PTHR44196:SF1">
    <property type="entry name" value="DEHYDROGENASE_REDUCTASE SDR FAMILY MEMBER 7B"/>
    <property type="match status" value="1"/>
</dbReference>
<dbReference type="Proteomes" id="UP001321481">
    <property type="component" value="Unassembled WGS sequence"/>
</dbReference>
<dbReference type="Gene3D" id="3.40.50.720">
    <property type="entry name" value="NAD(P)-binding Rossmann-like Domain"/>
    <property type="match status" value="1"/>
</dbReference>
<feature type="domain" description="Ketoreductase" evidence="3">
    <location>
        <begin position="3"/>
        <end position="202"/>
    </location>
</feature>
<reference evidence="4 5" key="1">
    <citation type="submission" date="2023-05" db="EMBL/GenBank/DDBJ databases">
        <title>Microbacterium dauci sp.nov., Isolated from Carrot Rhizosphere Soil.</title>
        <authorList>
            <person name="Xiao Z."/>
            <person name="Zheng J."/>
        </authorList>
    </citation>
    <scope>NUCLEOTIDE SEQUENCE [LARGE SCALE GENOMIC DNA]</scope>
    <source>
        <strain evidence="4 5">LX3-4</strain>
    </source>
</reference>
<dbReference type="InterPro" id="IPR057326">
    <property type="entry name" value="KR_dom"/>
</dbReference>
<dbReference type="PANTHER" id="PTHR44196">
    <property type="entry name" value="DEHYDROGENASE/REDUCTASE SDR FAMILY MEMBER 7B"/>
    <property type="match status" value="1"/>
</dbReference>
<accession>A0ABT6ZH36</accession>
<comment type="similarity">
    <text evidence="1">Belongs to the short-chain dehydrogenases/reductases (SDR) family.</text>
</comment>
<evidence type="ECO:0000313" key="5">
    <source>
        <dbReference type="Proteomes" id="UP001321481"/>
    </source>
</evidence>
<dbReference type="Pfam" id="PF00106">
    <property type="entry name" value="adh_short"/>
    <property type="match status" value="1"/>
</dbReference>
<dbReference type="InterPro" id="IPR002347">
    <property type="entry name" value="SDR_fam"/>
</dbReference>
<gene>
    <name evidence="4" type="ORF">QNI14_13550</name>
</gene>
<organism evidence="4 5">
    <name type="scientific">Microbacterium dauci</name>
    <dbReference type="NCBI Taxonomy" id="3048008"/>
    <lineage>
        <taxon>Bacteria</taxon>
        <taxon>Bacillati</taxon>
        <taxon>Actinomycetota</taxon>
        <taxon>Actinomycetes</taxon>
        <taxon>Micrococcales</taxon>
        <taxon>Microbacteriaceae</taxon>
        <taxon>Microbacterium</taxon>
    </lineage>
</organism>
<evidence type="ECO:0000259" key="3">
    <source>
        <dbReference type="SMART" id="SM00822"/>
    </source>
</evidence>
<evidence type="ECO:0000313" key="4">
    <source>
        <dbReference type="EMBL" id="MDJ1115469.1"/>
    </source>
</evidence>
<proteinExistence type="inferred from homology"/>